<evidence type="ECO:0000259" key="2">
    <source>
        <dbReference type="Pfam" id="PF00534"/>
    </source>
</evidence>
<evidence type="ECO:0000313" key="5">
    <source>
        <dbReference type="Proteomes" id="UP000070224"/>
    </source>
</evidence>
<dbReference type="RefSeq" id="WP_060934708.1">
    <property type="nucleotide sequence ID" value="NZ_KQ960409.1"/>
</dbReference>
<dbReference type="STRING" id="322095.HMPREF3185_00050"/>
<dbReference type="InterPro" id="IPR001296">
    <property type="entry name" value="Glyco_trans_1"/>
</dbReference>
<organism evidence="4 5">
    <name type="scientific">Porphyromonas somerae</name>
    <dbReference type="NCBI Taxonomy" id="322095"/>
    <lineage>
        <taxon>Bacteria</taxon>
        <taxon>Pseudomonadati</taxon>
        <taxon>Bacteroidota</taxon>
        <taxon>Bacteroidia</taxon>
        <taxon>Bacteroidales</taxon>
        <taxon>Porphyromonadaceae</taxon>
        <taxon>Porphyromonas</taxon>
    </lineage>
</organism>
<dbReference type="PATRIC" id="fig|322095.3.peg.50"/>
<reference evidence="5" key="1">
    <citation type="submission" date="2016-01" db="EMBL/GenBank/DDBJ databases">
        <authorList>
            <person name="Mitreva M."/>
            <person name="Pepin K.H."/>
            <person name="Mihindukulasuriya K.A."/>
            <person name="Fulton R."/>
            <person name="Fronick C."/>
            <person name="O'Laughlin M."/>
            <person name="Miner T."/>
            <person name="Herter B."/>
            <person name="Rosa B.A."/>
            <person name="Cordes M."/>
            <person name="Tomlinson C."/>
            <person name="Wollam A."/>
            <person name="Palsikar V.B."/>
            <person name="Mardis E.R."/>
            <person name="Wilson R.K."/>
        </authorList>
    </citation>
    <scope>NUCLEOTIDE SEQUENCE [LARGE SCALE GENOMIC DNA]</scope>
    <source>
        <strain evidence="5">KA00683</strain>
    </source>
</reference>
<evidence type="ECO:0000256" key="1">
    <source>
        <dbReference type="ARBA" id="ARBA00022679"/>
    </source>
</evidence>
<dbReference type="InterPro" id="IPR028098">
    <property type="entry name" value="Glyco_trans_4-like_N"/>
</dbReference>
<dbReference type="Proteomes" id="UP000070224">
    <property type="component" value="Unassembled WGS sequence"/>
</dbReference>
<dbReference type="CDD" id="cd03809">
    <property type="entry name" value="GT4_MtfB-like"/>
    <property type="match status" value="1"/>
</dbReference>
<dbReference type="EMBL" id="LSDK01000005">
    <property type="protein sequence ID" value="KXB78922.1"/>
    <property type="molecule type" value="Genomic_DNA"/>
</dbReference>
<dbReference type="Pfam" id="PF00534">
    <property type="entry name" value="Glycos_transf_1"/>
    <property type="match status" value="1"/>
</dbReference>
<keyword evidence="5" id="KW-1185">Reference proteome</keyword>
<evidence type="ECO:0000259" key="3">
    <source>
        <dbReference type="Pfam" id="PF13439"/>
    </source>
</evidence>
<dbReference type="PANTHER" id="PTHR46401:SF2">
    <property type="entry name" value="GLYCOSYLTRANSFERASE WBBK-RELATED"/>
    <property type="match status" value="1"/>
</dbReference>
<dbReference type="OrthoDB" id="9801609at2"/>
<dbReference type="AlphaFoldDB" id="A0A134BG43"/>
<comment type="caution">
    <text evidence="4">The sequence shown here is derived from an EMBL/GenBank/DDBJ whole genome shotgun (WGS) entry which is preliminary data.</text>
</comment>
<accession>A0A134BG43</accession>
<evidence type="ECO:0000313" key="4">
    <source>
        <dbReference type="EMBL" id="KXB78922.1"/>
    </source>
</evidence>
<keyword evidence="1 4" id="KW-0808">Transferase</keyword>
<dbReference type="Pfam" id="PF13439">
    <property type="entry name" value="Glyco_transf_4"/>
    <property type="match status" value="1"/>
</dbReference>
<dbReference type="SUPFAM" id="SSF53756">
    <property type="entry name" value="UDP-Glycosyltransferase/glycogen phosphorylase"/>
    <property type="match status" value="1"/>
</dbReference>
<gene>
    <name evidence="4" type="ORF">HMPREF3185_00050</name>
</gene>
<feature type="domain" description="Glycosyl transferase family 1" evidence="2">
    <location>
        <begin position="178"/>
        <end position="321"/>
    </location>
</feature>
<dbReference type="PANTHER" id="PTHR46401">
    <property type="entry name" value="GLYCOSYLTRANSFERASE WBBK-RELATED"/>
    <property type="match status" value="1"/>
</dbReference>
<name>A0A134BG43_9PORP</name>
<proteinExistence type="predicted"/>
<dbReference type="Gene3D" id="3.40.50.2000">
    <property type="entry name" value="Glycogen Phosphorylase B"/>
    <property type="match status" value="2"/>
</dbReference>
<dbReference type="GO" id="GO:0016757">
    <property type="term" value="F:glycosyltransferase activity"/>
    <property type="evidence" value="ECO:0007669"/>
    <property type="project" value="InterPro"/>
</dbReference>
<sequence>MKPRILIDLERTRYPYSGLGYYGHALARGLQEARDPSLELYYYAPTSYPIDNRKPFSPLHSLLSVQAKGYDLVHITQQRQHYFPQLWGAKCIVTLHDLNFLTEPLPDSKRKKLLKLVASNLNRAHGIVCISEFVRHDLEQHRELFQISEETPITVVHNGIFLPEEGQTSGITRDPIVPNAPYLLALGVLHEKKQQHLLIPALCHLPEELHLVLVYSEAKSEYLSKIQRMIQQYQLEDRVHLLCAVSDVEKASLLRHCRALLQPSIAEGFGLPVVEAMALGKPIFLRPATSLPEVGGEVAYYFDEVSPEAIAKAIIDGLSAYDIEPSQAEALRARARLFDYRRMAQGYLQFYHEILSR</sequence>
<feature type="domain" description="Glycosyltransferase subfamily 4-like N-terminal" evidence="3">
    <location>
        <begin position="45"/>
        <end position="160"/>
    </location>
</feature>
<protein>
    <submittedName>
        <fullName evidence="4">Glycosyltransferase, group 1 family protein</fullName>
    </submittedName>
</protein>